<feature type="domain" description="ABC transporter substrate-binding protein PnrA-like" evidence="3">
    <location>
        <begin position="33"/>
        <end position="315"/>
    </location>
</feature>
<evidence type="ECO:0000313" key="5">
    <source>
        <dbReference type="Proteomes" id="UP000831607"/>
    </source>
</evidence>
<protein>
    <submittedName>
        <fullName evidence="4">BMP family ABC transporter substrate-binding protein</fullName>
    </submittedName>
</protein>
<name>A0ABY4ALB3_9BURK</name>
<gene>
    <name evidence="4" type="ORF">DHf2319_03920</name>
</gene>
<keyword evidence="1 2" id="KW-0732">Signal</keyword>
<feature type="chain" id="PRO_5047075674" evidence="2">
    <location>
        <begin position="29"/>
        <end position="362"/>
    </location>
</feature>
<sequence length="362" mass="39370">MKNRRMLFQAGLASLALTAAGYLSIAQAQDPLKVGFVYVSPIGDAGWTYQHDLGRKEMEQALGDKVTTSFVESVSEGADAERVIREMAASGHDLIFATSFGYMNYVDRVAKQFPNVKFMHATGYKSGPNFHNYNARFYEGRYLTGVVAGEMTKSDVLGYIAAFPIPEVLQGINAFTLGAQSVNPDIEVRVIWVNSWYDPGKEREAALALIAQGADVITHHTDSTAAVQAAQEKGVYAVGYHSDMSKYGKDAHLTAATHHWGDYYTLAAQKALNENGMAESIWGGIKDGFIDLAPINPVVPQATQDKVAQLKQQIKEGSFHPFTGPVVAQDGKEVLPAGQTMSDQALGQMNYYVKGVSSKMPN</sequence>
<reference evidence="4 5" key="1">
    <citation type="submission" date="2020-11" db="EMBL/GenBank/DDBJ databases">
        <title>Algicoccus daihaiensis sp.nov., isolated from Daihai Lake in Inner Mongolia.</title>
        <authorList>
            <person name="Kai J."/>
        </authorList>
    </citation>
    <scope>NUCLEOTIDE SEQUENCE [LARGE SCALE GENOMIC DNA]</scope>
    <source>
        <strain evidence="5">f23</strain>
    </source>
</reference>
<dbReference type="PANTHER" id="PTHR43208">
    <property type="entry name" value="ABC TRANSPORTER SUBSTRATE-BINDING PROTEIN"/>
    <property type="match status" value="1"/>
</dbReference>
<evidence type="ECO:0000259" key="3">
    <source>
        <dbReference type="Pfam" id="PF02608"/>
    </source>
</evidence>
<dbReference type="RefSeq" id="WP_243479499.1">
    <property type="nucleotide sequence ID" value="NZ_CP063982.1"/>
</dbReference>
<feature type="signal peptide" evidence="2">
    <location>
        <begin position="1"/>
        <end position="28"/>
    </location>
</feature>
<dbReference type="EMBL" id="CP063982">
    <property type="protein sequence ID" value="UOD51062.1"/>
    <property type="molecule type" value="Genomic_DNA"/>
</dbReference>
<dbReference type="PANTHER" id="PTHR43208:SF1">
    <property type="entry name" value="ABC TRANSPORTER SUBSTRATE-BINDING PROTEIN"/>
    <property type="match status" value="1"/>
</dbReference>
<dbReference type="InterPro" id="IPR028082">
    <property type="entry name" value="Peripla_BP_I"/>
</dbReference>
<dbReference type="InterPro" id="IPR003760">
    <property type="entry name" value="PnrA-like"/>
</dbReference>
<organism evidence="4 5">
    <name type="scientific">Orrella daihaiensis</name>
    <dbReference type="NCBI Taxonomy" id="2782176"/>
    <lineage>
        <taxon>Bacteria</taxon>
        <taxon>Pseudomonadati</taxon>
        <taxon>Pseudomonadota</taxon>
        <taxon>Betaproteobacteria</taxon>
        <taxon>Burkholderiales</taxon>
        <taxon>Alcaligenaceae</taxon>
        <taxon>Orrella</taxon>
    </lineage>
</organism>
<evidence type="ECO:0000313" key="4">
    <source>
        <dbReference type="EMBL" id="UOD51062.1"/>
    </source>
</evidence>
<dbReference type="Gene3D" id="3.40.50.2300">
    <property type="match status" value="2"/>
</dbReference>
<proteinExistence type="predicted"/>
<dbReference type="Pfam" id="PF02608">
    <property type="entry name" value="Bmp"/>
    <property type="match status" value="1"/>
</dbReference>
<dbReference type="InterPro" id="IPR052910">
    <property type="entry name" value="ABC-Purine-Binding"/>
</dbReference>
<dbReference type="Proteomes" id="UP000831607">
    <property type="component" value="Chromosome"/>
</dbReference>
<accession>A0ABY4ALB3</accession>
<dbReference type="SUPFAM" id="SSF53822">
    <property type="entry name" value="Periplasmic binding protein-like I"/>
    <property type="match status" value="1"/>
</dbReference>
<dbReference type="CDD" id="cd19963">
    <property type="entry name" value="PBP1_BMP-like"/>
    <property type="match status" value="1"/>
</dbReference>
<evidence type="ECO:0000256" key="1">
    <source>
        <dbReference type="ARBA" id="ARBA00022729"/>
    </source>
</evidence>
<evidence type="ECO:0000256" key="2">
    <source>
        <dbReference type="SAM" id="SignalP"/>
    </source>
</evidence>
<dbReference type="PROSITE" id="PS51318">
    <property type="entry name" value="TAT"/>
    <property type="match status" value="1"/>
</dbReference>
<keyword evidence="5" id="KW-1185">Reference proteome</keyword>
<dbReference type="InterPro" id="IPR006311">
    <property type="entry name" value="TAT_signal"/>
</dbReference>